<evidence type="ECO:0000256" key="6">
    <source>
        <dbReference type="ARBA" id="ARBA00023235"/>
    </source>
</evidence>
<dbReference type="GO" id="GO:0000725">
    <property type="term" value="P:recombinational repair"/>
    <property type="evidence" value="ECO:0007669"/>
    <property type="project" value="TreeGrafter"/>
</dbReference>
<evidence type="ECO:0000256" key="10">
    <source>
        <dbReference type="PROSITE-ProRule" id="PRU00560"/>
    </source>
</evidence>
<dbReference type="GO" id="GO:0005829">
    <property type="term" value="C:cytosol"/>
    <property type="evidence" value="ECO:0007669"/>
    <property type="project" value="TreeGrafter"/>
</dbReference>
<dbReference type="InterPro" id="IPR000212">
    <property type="entry name" value="DNA_helicase_UvrD/REP"/>
</dbReference>
<dbReference type="GO" id="GO:0003677">
    <property type="term" value="F:DNA binding"/>
    <property type="evidence" value="ECO:0007669"/>
    <property type="project" value="InterPro"/>
</dbReference>
<evidence type="ECO:0000256" key="1">
    <source>
        <dbReference type="ARBA" id="ARBA00009922"/>
    </source>
</evidence>
<dbReference type="GO" id="GO:0033202">
    <property type="term" value="C:DNA helicase complex"/>
    <property type="evidence" value="ECO:0007669"/>
    <property type="project" value="TreeGrafter"/>
</dbReference>
<dbReference type="EC" id="5.6.2.4" evidence="8"/>
<dbReference type="PANTHER" id="PTHR11070:SF69">
    <property type="entry name" value="ATP-DEPENDENT DNA HELICASE UVRD2"/>
    <property type="match status" value="1"/>
</dbReference>
<dbReference type="SUPFAM" id="SSF52540">
    <property type="entry name" value="P-loop containing nucleoside triphosphate hydrolases"/>
    <property type="match status" value="1"/>
</dbReference>
<comment type="similarity">
    <text evidence="1">Belongs to the helicase family. UvrD subfamily.</text>
</comment>
<keyword evidence="3 10" id="KW-0378">Hydrolase</keyword>
<evidence type="ECO:0000256" key="3">
    <source>
        <dbReference type="ARBA" id="ARBA00022801"/>
    </source>
</evidence>
<dbReference type="GO" id="GO:0016787">
    <property type="term" value="F:hydrolase activity"/>
    <property type="evidence" value="ECO:0007669"/>
    <property type="project" value="UniProtKB-UniRule"/>
</dbReference>
<feature type="domain" description="HRDC" evidence="11">
    <location>
        <begin position="620"/>
        <end position="696"/>
    </location>
</feature>
<dbReference type="SUPFAM" id="SSF47819">
    <property type="entry name" value="HRDC-like"/>
    <property type="match status" value="1"/>
</dbReference>
<dbReference type="InterPro" id="IPR027417">
    <property type="entry name" value="P-loop_NTPase"/>
</dbReference>
<evidence type="ECO:0000256" key="5">
    <source>
        <dbReference type="ARBA" id="ARBA00022840"/>
    </source>
</evidence>
<evidence type="ECO:0000259" key="12">
    <source>
        <dbReference type="PROSITE" id="PS51198"/>
    </source>
</evidence>
<dbReference type="SMART" id="SM00341">
    <property type="entry name" value="HRDC"/>
    <property type="match status" value="1"/>
</dbReference>
<organism evidence="14 15">
    <name type="scientific">Actinotignum urinale</name>
    <dbReference type="NCBI Taxonomy" id="190146"/>
    <lineage>
        <taxon>Bacteria</taxon>
        <taxon>Bacillati</taxon>
        <taxon>Actinomycetota</taxon>
        <taxon>Actinomycetes</taxon>
        <taxon>Actinomycetales</taxon>
        <taxon>Actinomycetaceae</taxon>
        <taxon>Actinotignum</taxon>
    </lineage>
</organism>
<evidence type="ECO:0000256" key="7">
    <source>
        <dbReference type="ARBA" id="ARBA00034617"/>
    </source>
</evidence>
<dbReference type="InterPro" id="IPR002121">
    <property type="entry name" value="HRDC_dom"/>
</dbReference>
<feature type="binding site" evidence="10">
    <location>
        <begin position="58"/>
        <end position="65"/>
    </location>
    <ligand>
        <name>ATP</name>
        <dbReference type="ChEBI" id="CHEBI:30616"/>
    </ligand>
</feature>
<protein>
    <recommendedName>
        <fullName evidence="8">DNA 3'-5' helicase</fullName>
        <ecNumber evidence="8">5.6.2.4</ecNumber>
    </recommendedName>
</protein>
<dbReference type="PROSITE" id="PS50967">
    <property type="entry name" value="HRDC"/>
    <property type="match status" value="1"/>
</dbReference>
<accession>A0AAW9HZJ8</accession>
<keyword evidence="4 10" id="KW-0347">Helicase</keyword>
<dbReference type="GO" id="GO:0005524">
    <property type="term" value="F:ATP binding"/>
    <property type="evidence" value="ECO:0007669"/>
    <property type="project" value="UniProtKB-UniRule"/>
</dbReference>
<dbReference type="CDD" id="cd17932">
    <property type="entry name" value="DEXQc_UvrD"/>
    <property type="match status" value="1"/>
</dbReference>
<comment type="catalytic activity">
    <reaction evidence="7">
        <text>Couples ATP hydrolysis with the unwinding of duplex DNA by translocating in the 3'-5' direction.</text>
        <dbReference type="EC" id="5.6.2.4"/>
    </reaction>
</comment>
<dbReference type="AlphaFoldDB" id="A0AAW9HZJ8"/>
<dbReference type="InterPro" id="IPR044876">
    <property type="entry name" value="HRDC_dom_sf"/>
</dbReference>
<dbReference type="RefSeq" id="WP_084676489.1">
    <property type="nucleotide sequence ID" value="NZ_CP126967.1"/>
</dbReference>
<dbReference type="Pfam" id="PF00570">
    <property type="entry name" value="HRDC"/>
    <property type="match status" value="1"/>
</dbReference>
<dbReference type="InterPro" id="IPR013986">
    <property type="entry name" value="DExx_box_DNA_helicase_dom_sf"/>
</dbReference>
<evidence type="ECO:0000313" key="15">
    <source>
        <dbReference type="Proteomes" id="UP001281731"/>
    </source>
</evidence>
<evidence type="ECO:0000259" key="11">
    <source>
        <dbReference type="PROSITE" id="PS50967"/>
    </source>
</evidence>
<feature type="domain" description="UvrD-like helicase ATP-binding" evidence="12">
    <location>
        <begin position="37"/>
        <end position="319"/>
    </location>
</feature>
<dbReference type="Gene3D" id="3.40.50.300">
    <property type="entry name" value="P-loop containing nucleotide triphosphate hydrolases"/>
    <property type="match status" value="3"/>
</dbReference>
<dbReference type="EMBL" id="JAWNGC010000006">
    <property type="protein sequence ID" value="MDY5155276.1"/>
    <property type="molecule type" value="Genomic_DNA"/>
</dbReference>
<dbReference type="InterPro" id="IPR014017">
    <property type="entry name" value="DNA_helicase_UvrD-like_C"/>
</dbReference>
<dbReference type="CDD" id="cd18807">
    <property type="entry name" value="SF1_C_UvrD"/>
    <property type="match status" value="1"/>
</dbReference>
<evidence type="ECO:0000256" key="2">
    <source>
        <dbReference type="ARBA" id="ARBA00022741"/>
    </source>
</evidence>
<dbReference type="GO" id="GO:0043138">
    <property type="term" value="F:3'-5' DNA helicase activity"/>
    <property type="evidence" value="ECO:0007669"/>
    <property type="project" value="UniProtKB-EC"/>
</dbReference>
<reference evidence="14" key="1">
    <citation type="submission" date="2023-10" db="EMBL/GenBank/DDBJ databases">
        <title>Whole Genome based description of the genera Actinobaculum and Actinotignum reveals a complex phylogenetic relationship within the species included in the genus Actinotignum.</title>
        <authorList>
            <person name="Jensen C.S."/>
            <person name="Dargis R."/>
            <person name="Kemp M."/>
            <person name="Christensen J.J."/>
        </authorList>
    </citation>
    <scope>NUCLEOTIDE SEQUENCE</scope>
    <source>
        <strain evidence="14">SLA_B511</strain>
    </source>
</reference>
<evidence type="ECO:0000313" key="14">
    <source>
        <dbReference type="EMBL" id="MDY5155276.1"/>
    </source>
</evidence>
<dbReference type="PANTHER" id="PTHR11070">
    <property type="entry name" value="UVRD / RECB / PCRA DNA HELICASE FAMILY MEMBER"/>
    <property type="match status" value="1"/>
</dbReference>
<dbReference type="PROSITE" id="PS51217">
    <property type="entry name" value="UVRD_HELICASE_CTER"/>
    <property type="match status" value="1"/>
</dbReference>
<evidence type="ECO:0000256" key="4">
    <source>
        <dbReference type="ARBA" id="ARBA00022806"/>
    </source>
</evidence>
<evidence type="ECO:0000259" key="13">
    <source>
        <dbReference type="PROSITE" id="PS51217"/>
    </source>
</evidence>
<dbReference type="InterPro" id="IPR010997">
    <property type="entry name" value="HRDC-like_sf"/>
</dbReference>
<dbReference type="Gene3D" id="1.10.486.10">
    <property type="entry name" value="PCRA, domain 4"/>
    <property type="match status" value="2"/>
</dbReference>
<dbReference type="Proteomes" id="UP001281731">
    <property type="component" value="Unassembled WGS sequence"/>
</dbReference>
<dbReference type="Gene3D" id="1.10.150.80">
    <property type="entry name" value="HRDC domain"/>
    <property type="match status" value="1"/>
</dbReference>
<comment type="catalytic activity">
    <reaction evidence="9">
        <text>ATP + H2O = ADP + phosphate + H(+)</text>
        <dbReference type="Rhea" id="RHEA:13065"/>
        <dbReference type="ChEBI" id="CHEBI:15377"/>
        <dbReference type="ChEBI" id="CHEBI:15378"/>
        <dbReference type="ChEBI" id="CHEBI:30616"/>
        <dbReference type="ChEBI" id="CHEBI:43474"/>
        <dbReference type="ChEBI" id="CHEBI:456216"/>
        <dbReference type="EC" id="5.6.2.4"/>
    </reaction>
</comment>
<feature type="domain" description="UvrD-like helicase C-terminal" evidence="13">
    <location>
        <begin position="320"/>
        <end position="563"/>
    </location>
</feature>
<dbReference type="Pfam" id="PF00580">
    <property type="entry name" value="UvrD-helicase"/>
    <property type="match status" value="1"/>
</dbReference>
<dbReference type="InterPro" id="IPR014016">
    <property type="entry name" value="UvrD-like_ATP-bd"/>
</dbReference>
<name>A0AAW9HZJ8_9ACTO</name>
<keyword evidence="5 10" id="KW-0067">ATP-binding</keyword>
<proteinExistence type="inferred from homology"/>
<sequence length="696" mass="78306">MRHHKENVAHNTARVKHDGEAVEHTETYARTPEKILELLDEDQRKVATSLTGAVCVRAGAGTGKTRAITHRIAYGVHTRTYNPHNLLAVTFTTKAASEMRARLRSLGISGVSAQTFHSAALRQLRYFWPTAIGGNIPMIRDSKIPLVSQACGALNLPTDKLNVRDFTAEIEWAKVSLIGSDTYPDIARRMGREHIAGFSYDEIAQLMDAYEDVKLEQNVLDFDDILLVLCGILYERKDIAESVRAQYRHFVVDEFQDVSPLQHQLLQLWLGGRKDICVVGDVSQTIYSFAGASSSYLANFVEEYPGAKIIELTRDYRSTPEIVDIANKVIEDDGSKGAVHLVSMRSSGPELSYIQAATEDEEAEIITNHVRDMKNKGVPLSSIAILYRTNAQSARYEKALHDAGITYQVQGAESFFSRKEVREAMATIRAASRSGVQEPLGSAVRTILRSLGWREKAPENAGAVREQWEARTAILELARDLEKQGMNIAAFSAELQERADTKNPPTMDGVILSTLHAAKGLEWDTVFLAGLHEGLMPISLAKGEEGIAEERRLFYVGITRAQTRLFFSYATTGHNGTQRKISRFLEPYWNQSPKSTRKKAQTLVRQRCKDEETRDFAERFPEHVALLEELIEWRLLRSREEKVPAYRILPQVSVREIAVIRPSNYEGLLKVRGLGEKRIAKYGREILEIVRHFENT</sequence>
<evidence type="ECO:0000256" key="8">
    <source>
        <dbReference type="ARBA" id="ARBA00034808"/>
    </source>
</evidence>
<keyword evidence="6" id="KW-0413">Isomerase</keyword>
<dbReference type="Gene3D" id="1.10.10.160">
    <property type="match status" value="1"/>
</dbReference>
<dbReference type="Pfam" id="PF13361">
    <property type="entry name" value="UvrD_C"/>
    <property type="match status" value="2"/>
</dbReference>
<comment type="caution">
    <text evidence="14">The sequence shown here is derived from an EMBL/GenBank/DDBJ whole genome shotgun (WGS) entry which is preliminary data.</text>
</comment>
<gene>
    <name evidence="14" type="ORF">R6G80_05990</name>
</gene>
<evidence type="ECO:0000256" key="9">
    <source>
        <dbReference type="ARBA" id="ARBA00048988"/>
    </source>
</evidence>
<dbReference type="PROSITE" id="PS51198">
    <property type="entry name" value="UVRD_HELICASE_ATP_BIND"/>
    <property type="match status" value="1"/>
</dbReference>
<keyword evidence="2 10" id="KW-0547">Nucleotide-binding</keyword>